<dbReference type="RefSeq" id="WP_330095346.1">
    <property type="nucleotide sequence ID" value="NZ_JAUZMY010000055.1"/>
</dbReference>
<evidence type="ECO:0000313" key="3">
    <source>
        <dbReference type="EMBL" id="MEE2041590.1"/>
    </source>
</evidence>
<keyword evidence="2" id="KW-0812">Transmembrane</keyword>
<proteinExistence type="predicted"/>
<feature type="compositionally biased region" description="Low complexity" evidence="1">
    <location>
        <begin position="208"/>
        <end position="224"/>
    </location>
</feature>
<evidence type="ECO:0000256" key="1">
    <source>
        <dbReference type="SAM" id="MobiDB-lite"/>
    </source>
</evidence>
<sequence length="372" mass="39961">MIDFVLQPTQEGELRRRVLFWLPAPLPVLGVVYVLVGGVYSAAGWTILLAASVGVGTLLLALMVQPTPLPEGLVPQVSARRSLHRFRQFTGLRISLALVPVVIGAAASVAGGGMYPLLAALLLAWPQLLLAMPTFFTITRARRAMEAWGTTAYLWHALSRPAKVTWPIVTSAVNSWKAARVARSRESMRQKLEERAWKRAVREESAEASDGAVPAPAEAAASAAERTRPIRPLDSRDDERTDVLPHLRSRRAEGEESTDVLPHLDPARTRPEKPTDVLPHLTSGQEVQPTRQLPHLGSAGAGEAEGEGGDTALGSGSAPDGDPDPDAPAGPRSSVHRAARQFLEQGSGALGLAVRRSRRTASSTRRPHSNKP</sequence>
<name>A0ABU7KH72_9ACTN</name>
<feature type="transmembrane region" description="Helical" evidence="2">
    <location>
        <begin position="117"/>
        <end position="138"/>
    </location>
</feature>
<gene>
    <name evidence="3" type="ORF">Q8791_30655</name>
</gene>
<protein>
    <submittedName>
        <fullName evidence="3">Uncharacterized protein</fullName>
    </submittedName>
</protein>
<reference evidence="3 4" key="1">
    <citation type="submission" date="2023-08" db="EMBL/GenBank/DDBJ databases">
        <authorList>
            <person name="Girao M."/>
            <person name="Carvalho M.F."/>
        </authorList>
    </citation>
    <scope>NUCLEOTIDE SEQUENCE [LARGE SCALE GENOMIC DNA]</scope>
    <source>
        <strain evidence="3 4">CT-R113</strain>
    </source>
</reference>
<feature type="compositionally biased region" description="Basic and acidic residues" evidence="1">
    <location>
        <begin position="194"/>
        <end position="205"/>
    </location>
</feature>
<feature type="compositionally biased region" description="Basic residues" evidence="1">
    <location>
        <begin position="355"/>
        <end position="372"/>
    </location>
</feature>
<feature type="region of interest" description="Disordered" evidence="1">
    <location>
        <begin position="194"/>
        <end position="372"/>
    </location>
</feature>
<feature type="transmembrane region" description="Helical" evidence="2">
    <location>
        <begin position="90"/>
        <end position="111"/>
    </location>
</feature>
<keyword evidence="2" id="KW-1133">Transmembrane helix</keyword>
<feature type="transmembrane region" description="Helical" evidence="2">
    <location>
        <begin position="42"/>
        <end position="64"/>
    </location>
</feature>
<feature type="transmembrane region" description="Helical" evidence="2">
    <location>
        <begin position="18"/>
        <end position="36"/>
    </location>
</feature>
<feature type="compositionally biased region" description="Basic and acidic residues" evidence="1">
    <location>
        <begin position="225"/>
        <end position="254"/>
    </location>
</feature>
<keyword evidence="2" id="KW-0472">Membrane</keyword>
<feature type="compositionally biased region" description="Polar residues" evidence="1">
    <location>
        <begin position="282"/>
        <end position="291"/>
    </location>
</feature>
<accession>A0ABU7KH72</accession>
<organism evidence="3 4">
    <name type="scientific">Nocardiopsis codii</name>
    <dbReference type="NCBI Taxonomy" id="3065942"/>
    <lineage>
        <taxon>Bacteria</taxon>
        <taxon>Bacillati</taxon>
        <taxon>Actinomycetota</taxon>
        <taxon>Actinomycetes</taxon>
        <taxon>Streptosporangiales</taxon>
        <taxon>Nocardiopsidaceae</taxon>
        <taxon>Nocardiopsis</taxon>
    </lineage>
</organism>
<comment type="caution">
    <text evidence="3">The sequence shown here is derived from an EMBL/GenBank/DDBJ whole genome shotgun (WGS) entry which is preliminary data.</text>
</comment>
<keyword evidence="4" id="KW-1185">Reference proteome</keyword>
<evidence type="ECO:0000313" key="4">
    <source>
        <dbReference type="Proteomes" id="UP001356095"/>
    </source>
</evidence>
<dbReference type="EMBL" id="JAUZMY010000055">
    <property type="protein sequence ID" value="MEE2041590.1"/>
    <property type="molecule type" value="Genomic_DNA"/>
</dbReference>
<evidence type="ECO:0000256" key="2">
    <source>
        <dbReference type="SAM" id="Phobius"/>
    </source>
</evidence>
<feature type="compositionally biased region" description="Basic and acidic residues" evidence="1">
    <location>
        <begin position="265"/>
        <end position="275"/>
    </location>
</feature>
<dbReference type="Proteomes" id="UP001356095">
    <property type="component" value="Unassembled WGS sequence"/>
</dbReference>